<feature type="signal peptide" evidence="3">
    <location>
        <begin position="1"/>
        <end position="18"/>
    </location>
</feature>
<evidence type="ECO:0000313" key="7">
    <source>
        <dbReference type="Proteomes" id="UP000070501"/>
    </source>
</evidence>
<dbReference type="PANTHER" id="PTHR43248">
    <property type="entry name" value="2-SUCCINYL-6-HYDROXY-2,4-CYCLOHEXADIENE-1-CARBOXYLATE SYNTHASE"/>
    <property type="match status" value="1"/>
</dbReference>
<comment type="similarity">
    <text evidence="1">Belongs to the peptidase S33 family.</text>
</comment>
<reference evidence="7" key="1">
    <citation type="submission" date="2016-02" db="EMBL/GenBank/DDBJ databases">
        <title>Draft genome sequence of Microdochium bolleyi, a fungal endophyte of beachgrass.</title>
        <authorList>
            <consortium name="DOE Joint Genome Institute"/>
            <person name="David A.S."/>
            <person name="May G."/>
            <person name="Haridas S."/>
            <person name="Lim J."/>
            <person name="Wang M."/>
            <person name="Labutti K."/>
            <person name="Lipzen A."/>
            <person name="Barry K."/>
            <person name="Grigoriev I.V."/>
        </authorList>
    </citation>
    <scope>NUCLEOTIDE SEQUENCE [LARGE SCALE GENOMIC DNA]</scope>
    <source>
        <strain evidence="7">J235TASD1</strain>
    </source>
</reference>
<keyword evidence="7" id="KW-1185">Reference proteome</keyword>
<dbReference type="SUPFAM" id="SSF53474">
    <property type="entry name" value="alpha/beta-Hydrolases"/>
    <property type="match status" value="1"/>
</dbReference>
<dbReference type="EMBL" id="KQ964271">
    <property type="protein sequence ID" value="KXJ86105.1"/>
    <property type="molecule type" value="Genomic_DNA"/>
</dbReference>
<dbReference type="InterPro" id="IPR000073">
    <property type="entry name" value="AB_hydrolase_1"/>
</dbReference>
<dbReference type="PANTHER" id="PTHR43248:SF25">
    <property type="entry name" value="AB HYDROLASE-1 DOMAIN-CONTAINING PROTEIN-RELATED"/>
    <property type="match status" value="1"/>
</dbReference>
<dbReference type="OrthoDB" id="425534at2759"/>
<evidence type="ECO:0000259" key="4">
    <source>
        <dbReference type="Pfam" id="PF00561"/>
    </source>
</evidence>
<proteinExistence type="inferred from homology"/>
<evidence type="ECO:0000256" key="2">
    <source>
        <dbReference type="ARBA" id="ARBA00022801"/>
    </source>
</evidence>
<dbReference type="Pfam" id="PF08386">
    <property type="entry name" value="Abhydrolase_4"/>
    <property type="match status" value="1"/>
</dbReference>
<accession>A0A136IMG1</accession>
<feature type="domain" description="AB hydrolase-1" evidence="4">
    <location>
        <begin position="102"/>
        <end position="248"/>
    </location>
</feature>
<gene>
    <name evidence="6" type="ORF">Micbo1qcDRAFT_219996</name>
</gene>
<evidence type="ECO:0000256" key="1">
    <source>
        <dbReference type="ARBA" id="ARBA00010088"/>
    </source>
</evidence>
<feature type="chain" id="PRO_5007292825" evidence="3">
    <location>
        <begin position="19"/>
        <end position="522"/>
    </location>
</feature>
<sequence length="522" mass="56240">MRRPVLASIPFLANAALASPLLSESGTPGHRLTKCSENNSTSTLQWTNCAGLNATTVPVDCSSIEVPLDYTDKVSGRKLKLELVRAPAPKQPSKGSVLVNFGGPGGEGQKTLLIYAASATGGEFDLISFDPRGTGTTMPFTCFDDPHQLQLMLARYQLDPPDASDISLGTTWAQAGAWANACADSPAAKSTAELVGTAFVARDMMQIVDALGGDRMLRYWGISYGTTLGATVAAMFPDRVERVLLDGVVNSHRYYHNSGVDIDQLGMADEAWTGFLEECTLAGPEKCAIAALAPGDATTLATVLQDARESYRHSPIAVGSTVLTYTAVSTLYYIFTRTLDVLAESTQILLSIARRDEAGLKAVVEFIDGLGATVTDVTQPLYAIKCGDQFPRYNSLEGGVLADIEHYIESSSNFGNIPTPLSAMCARWPYQAKERYAGDFQVKTRHPVLFLHNTFDAATGRESAYNMSSGFEGSRVVEQVGYGHGTFAQSSECTMKLTREYFLTGKVPEENTKCTVDTKLFP</sequence>
<keyword evidence="3" id="KW-0732">Signal</keyword>
<name>A0A136IMG1_9PEZI</name>
<dbReference type="STRING" id="196109.A0A136IMG1"/>
<keyword evidence="2" id="KW-0378">Hydrolase</keyword>
<organism evidence="6 7">
    <name type="scientific">Microdochium bolleyi</name>
    <dbReference type="NCBI Taxonomy" id="196109"/>
    <lineage>
        <taxon>Eukaryota</taxon>
        <taxon>Fungi</taxon>
        <taxon>Dikarya</taxon>
        <taxon>Ascomycota</taxon>
        <taxon>Pezizomycotina</taxon>
        <taxon>Sordariomycetes</taxon>
        <taxon>Xylariomycetidae</taxon>
        <taxon>Xylariales</taxon>
        <taxon>Microdochiaceae</taxon>
        <taxon>Microdochium</taxon>
    </lineage>
</organism>
<dbReference type="AlphaFoldDB" id="A0A136IMG1"/>
<evidence type="ECO:0000259" key="5">
    <source>
        <dbReference type="Pfam" id="PF08386"/>
    </source>
</evidence>
<dbReference type="Proteomes" id="UP000070501">
    <property type="component" value="Unassembled WGS sequence"/>
</dbReference>
<feature type="domain" description="Peptidase S33 tripeptidyl aminopeptidase-like C-terminal" evidence="5">
    <location>
        <begin position="422"/>
        <end position="514"/>
    </location>
</feature>
<dbReference type="Gene3D" id="3.40.50.1820">
    <property type="entry name" value="alpha/beta hydrolase"/>
    <property type="match status" value="1"/>
</dbReference>
<dbReference type="GO" id="GO:0016787">
    <property type="term" value="F:hydrolase activity"/>
    <property type="evidence" value="ECO:0007669"/>
    <property type="project" value="UniProtKB-KW"/>
</dbReference>
<dbReference type="InterPro" id="IPR051601">
    <property type="entry name" value="Serine_prot/Carboxylest_S33"/>
</dbReference>
<evidence type="ECO:0000313" key="6">
    <source>
        <dbReference type="EMBL" id="KXJ86105.1"/>
    </source>
</evidence>
<dbReference type="Pfam" id="PF00561">
    <property type="entry name" value="Abhydrolase_1"/>
    <property type="match status" value="1"/>
</dbReference>
<evidence type="ECO:0000256" key="3">
    <source>
        <dbReference type="SAM" id="SignalP"/>
    </source>
</evidence>
<dbReference type="InterPro" id="IPR013595">
    <property type="entry name" value="Pept_S33_TAP-like_C"/>
</dbReference>
<protein>
    <submittedName>
        <fullName evidence="6">TAP-like protein-domain-containing protein</fullName>
    </submittedName>
</protein>
<dbReference type="InterPro" id="IPR029058">
    <property type="entry name" value="AB_hydrolase_fold"/>
</dbReference>
<dbReference type="InParanoid" id="A0A136IMG1"/>